<dbReference type="AlphaFoldDB" id="A0A0P7C666"/>
<evidence type="ECO:0000313" key="1">
    <source>
        <dbReference type="EMBL" id="KPM48857.1"/>
    </source>
</evidence>
<dbReference type="EMBL" id="LGTQ01000006">
    <property type="protein sequence ID" value="KPM48857.1"/>
    <property type="molecule type" value="Genomic_DNA"/>
</dbReference>
<reference evidence="1 2" key="1">
    <citation type="submission" date="2015-07" db="EMBL/GenBank/DDBJ databases">
        <title>The draft genome sequence of Leadbetterella sp. JN14-9.</title>
        <authorList>
            <person name="Liu Y."/>
            <person name="Du J."/>
            <person name="Shao Z."/>
        </authorList>
    </citation>
    <scope>NUCLEOTIDE SEQUENCE [LARGE SCALE GENOMIC DNA]</scope>
    <source>
        <strain evidence="1 2">JN14-9</strain>
    </source>
</reference>
<organism evidence="1 2">
    <name type="scientific">Jiulongibacter sediminis</name>
    <dbReference type="NCBI Taxonomy" id="1605367"/>
    <lineage>
        <taxon>Bacteria</taxon>
        <taxon>Pseudomonadati</taxon>
        <taxon>Bacteroidota</taxon>
        <taxon>Cytophagia</taxon>
        <taxon>Cytophagales</taxon>
        <taxon>Leadbetterellaceae</taxon>
        <taxon>Jiulongibacter</taxon>
    </lineage>
</organism>
<dbReference type="RefSeq" id="WP_055147351.1">
    <property type="nucleotide sequence ID" value="NZ_JXSZ01000006.1"/>
</dbReference>
<comment type="caution">
    <text evidence="1">The sequence shown here is derived from an EMBL/GenBank/DDBJ whole genome shotgun (WGS) entry which is preliminary data.</text>
</comment>
<sequence length="358" mass="39329">MRLVILLALTFGILSCETVDVERQLEIPENYDGSSFELNASSELAALEALGGLSTEMKRGRVGEKVDQNVANAFLGIVSPFSTTYFNSLITNDLLGSLISNSGGQQFSPGAQGGVYGSYLFTYYGIENEQLIEKGLYAAAFYNKASQLAANPDEKTADQILALFGAHPDFSSSNNGSLHTNPDRFIAGYIARRDKNDGNGFYSGVKNGLIKFQAAQKAEGDFEKERDEAIQEIFENWEKGSAATAINYIYSVLSKLSATNPNDDAISSALHSYSEVLGFIHGFRTVDRKIITDTEIDEILELLNVPVGQTPTTLNILSSPSTELAKIVQVLDRLQTIYGFSDQQMEEFRKNWVSEQNR</sequence>
<dbReference type="PROSITE" id="PS51257">
    <property type="entry name" value="PROKAR_LIPOPROTEIN"/>
    <property type="match status" value="1"/>
</dbReference>
<accession>A0A0P7C666</accession>
<dbReference type="OrthoDB" id="5498726at2"/>
<protein>
    <recommendedName>
        <fullName evidence="3">DUF4856 domain-containing protein</fullName>
    </recommendedName>
</protein>
<evidence type="ECO:0000313" key="2">
    <source>
        <dbReference type="Proteomes" id="UP000050454"/>
    </source>
</evidence>
<proteinExistence type="predicted"/>
<evidence type="ECO:0008006" key="3">
    <source>
        <dbReference type="Google" id="ProtNLM"/>
    </source>
</evidence>
<dbReference type="Proteomes" id="UP000050454">
    <property type="component" value="Unassembled WGS sequence"/>
</dbReference>
<name>A0A0P7C666_9BACT</name>
<keyword evidence="2" id="KW-1185">Reference proteome</keyword>
<dbReference type="STRING" id="1605367.AFM12_09845"/>
<gene>
    <name evidence="1" type="ORF">AFM12_09845</name>
</gene>